<evidence type="ECO:0008006" key="3">
    <source>
        <dbReference type="Google" id="ProtNLM"/>
    </source>
</evidence>
<dbReference type="Gene3D" id="3.30.429.10">
    <property type="entry name" value="Macrophage Migration Inhibitory Factor"/>
    <property type="match status" value="1"/>
</dbReference>
<dbReference type="PANTHER" id="PTHR38460">
    <property type="entry name" value="TAUTOMERASE YOLI-RELATED"/>
    <property type="match status" value="1"/>
</dbReference>
<dbReference type="Proteomes" id="UP000244893">
    <property type="component" value="Unassembled WGS sequence"/>
</dbReference>
<accession>A0A2V1HL07</accession>
<evidence type="ECO:0000313" key="1">
    <source>
        <dbReference type="EMBL" id="PVZ93326.1"/>
    </source>
</evidence>
<dbReference type="InterPro" id="IPR037479">
    <property type="entry name" value="Tauto_MSAD"/>
</dbReference>
<gene>
    <name evidence="1" type="ORF">DDQ50_15205</name>
</gene>
<dbReference type="Pfam" id="PF14552">
    <property type="entry name" value="Tautomerase_2"/>
    <property type="match status" value="1"/>
</dbReference>
<dbReference type="AlphaFoldDB" id="A0A2V1HL07"/>
<dbReference type="PANTHER" id="PTHR38460:SF1">
    <property type="entry name" value="TAUTOMERASE YOLI-RELATED"/>
    <property type="match status" value="1"/>
</dbReference>
<dbReference type="InterPro" id="IPR014347">
    <property type="entry name" value="Tautomerase/MIF_sf"/>
</dbReference>
<protein>
    <recommendedName>
        <fullName evidence="3">Tautomerase family protein</fullName>
    </recommendedName>
</protein>
<keyword evidence="2" id="KW-1185">Reference proteome</keyword>
<sequence length="131" mass="15142">MPLIQVDIDRAVLEEKRQQLSDAIHQALVDTEPMGIPVDDKFQVFRPRDVGELVFDPTYNSVDRRSLVLIQVLMVHRYPASAKREMFLNITKQLVAIGIRPEDLLISIMENQYEDWLPGMSEEEFARVSES</sequence>
<comment type="caution">
    <text evidence="1">The sequence shown here is derived from an EMBL/GenBank/DDBJ whole genome shotgun (WGS) entry which is preliminary data.</text>
</comment>
<proteinExistence type="predicted"/>
<organism evidence="1 2">
    <name type="scientific">Amnibacterium flavum</name>
    <dbReference type="NCBI Taxonomy" id="2173173"/>
    <lineage>
        <taxon>Bacteria</taxon>
        <taxon>Bacillati</taxon>
        <taxon>Actinomycetota</taxon>
        <taxon>Actinomycetes</taxon>
        <taxon>Micrococcales</taxon>
        <taxon>Microbacteriaceae</taxon>
        <taxon>Amnibacterium</taxon>
    </lineage>
</organism>
<evidence type="ECO:0000313" key="2">
    <source>
        <dbReference type="Proteomes" id="UP000244893"/>
    </source>
</evidence>
<dbReference type="SUPFAM" id="SSF55331">
    <property type="entry name" value="Tautomerase/MIF"/>
    <property type="match status" value="1"/>
</dbReference>
<dbReference type="RefSeq" id="WP_116757654.1">
    <property type="nucleotide sequence ID" value="NZ_JBHUEX010000001.1"/>
</dbReference>
<dbReference type="OrthoDB" id="9804765at2"/>
<reference evidence="1 2" key="1">
    <citation type="submission" date="2018-05" db="EMBL/GenBank/DDBJ databases">
        <title>Amnibacterium sp. M8JJ-5, whole genome shotgun sequence.</title>
        <authorList>
            <person name="Tuo L."/>
        </authorList>
    </citation>
    <scope>NUCLEOTIDE SEQUENCE [LARGE SCALE GENOMIC DNA]</scope>
    <source>
        <strain evidence="1 2">M8JJ-5</strain>
    </source>
</reference>
<dbReference type="EMBL" id="QEOP01000004">
    <property type="protein sequence ID" value="PVZ93326.1"/>
    <property type="molecule type" value="Genomic_DNA"/>
</dbReference>
<name>A0A2V1HL07_9MICO</name>